<gene>
    <name evidence="1" type="ORF">V2W30_36470</name>
</gene>
<keyword evidence="2" id="KW-1185">Reference proteome</keyword>
<reference evidence="1" key="1">
    <citation type="journal article" date="2025" name="Int. J. Syst. Evol. Microbiol.">
        <title>Streptomyces citrinus sp. nov., with yellow diffusible pigment.</title>
        <authorList>
            <person name="He Y."/>
            <person name="Yang E."/>
            <person name="Xu J."/>
            <person name="Sun Y."/>
            <person name="Sun L."/>
        </authorList>
    </citation>
    <scope>NUCLEOTIDE SEQUENCE</scope>
    <source>
        <strain evidence="1">Q6</strain>
    </source>
</reference>
<organism evidence="1 2">
    <name type="scientific">Streptomyces citrinus</name>
    <dbReference type="NCBI Taxonomy" id="3118173"/>
    <lineage>
        <taxon>Bacteria</taxon>
        <taxon>Bacillati</taxon>
        <taxon>Actinomycetota</taxon>
        <taxon>Actinomycetes</taxon>
        <taxon>Kitasatosporales</taxon>
        <taxon>Streptomycetaceae</taxon>
        <taxon>Streptomyces</taxon>
    </lineage>
</organism>
<dbReference type="Proteomes" id="UP001432251">
    <property type="component" value="Chromosome"/>
</dbReference>
<evidence type="ECO:0000313" key="1">
    <source>
        <dbReference type="EMBL" id="WWQ68290.1"/>
    </source>
</evidence>
<name>A0ACD5AMM8_9ACTN</name>
<dbReference type="EMBL" id="CP146022">
    <property type="protein sequence ID" value="WWQ68290.1"/>
    <property type="molecule type" value="Genomic_DNA"/>
</dbReference>
<accession>A0ACD5AMM8</accession>
<evidence type="ECO:0000313" key="2">
    <source>
        <dbReference type="Proteomes" id="UP001432251"/>
    </source>
</evidence>
<proteinExistence type="predicted"/>
<protein>
    <submittedName>
        <fullName evidence="1">Uncharacterized protein</fullName>
    </submittedName>
</protein>
<sequence>MYAFALLALLGLAVLAVAQIGHRFLSRAPEFWAFVLVGLGVGAAWLVDFDLFEIWGLPVRNDTIGITVTGLLIAGAGYFWRELLHFFAGLARKLTDEAASMEKSQQLRRVA</sequence>